<keyword evidence="1" id="KW-1133">Transmembrane helix</keyword>
<feature type="transmembrane region" description="Helical" evidence="1">
    <location>
        <begin position="7"/>
        <end position="25"/>
    </location>
</feature>
<feature type="transmembrane region" description="Helical" evidence="1">
    <location>
        <begin position="31"/>
        <end position="52"/>
    </location>
</feature>
<keyword evidence="3" id="KW-1185">Reference proteome</keyword>
<evidence type="ECO:0000256" key="1">
    <source>
        <dbReference type="SAM" id="Phobius"/>
    </source>
</evidence>
<proteinExistence type="predicted"/>
<name>A0A5M6Z8E3_9PROT</name>
<protein>
    <submittedName>
        <fullName evidence="2">Uncharacterized protein</fullName>
    </submittedName>
</protein>
<sequence>MTRIHAGLLGGSVSLAALVSVDLLFPALEGVWRSLMIAVTIGLAIFIIASILQRKGQSNEE</sequence>
<comment type="caution">
    <text evidence="2">The sequence shown here is derived from an EMBL/GenBank/DDBJ whole genome shotgun (WGS) entry which is preliminary data.</text>
</comment>
<gene>
    <name evidence="2" type="ORF">F1654_13710</name>
</gene>
<dbReference type="RefSeq" id="WP_150024132.1">
    <property type="nucleotide sequence ID" value="NZ_VWOJ01000006.1"/>
</dbReference>
<reference evidence="2 3" key="1">
    <citation type="submission" date="2019-09" db="EMBL/GenBank/DDBJ databases">
        <authorList>
            <person name="Kevbrin V."/>
            <person name="Grouzdev D.S."/>
        </authorList>
    </citation>
    <scope>NUCLEOTIDE SEQUENCE [LARGE SCALE GENOMIC DNA]</scope>
    <source>
        <strain evidence="2 3">G-192</strain>
    </source>
</reference>
<keyword evidence="1" id="KW-0812">Transmembrane</keyword>
<evidence type="ECO:0000313" key="2">
    <source>
        <dbReference type="EMBL" id="KAA5800892.1"/>
    </source>
</evidence>
<keyword evidence="1" id="KW-0472">Membrane</keyword>
<dbReference type="Proteomes" id="UP000325122">
    <property type="component" value="Unassembled WGS sequence"/>
</dbReference>
<dbReference type="EMBL" id="VWOJ01000006">
    <property type="protein sequence ID" value="KAA5800892.1"/>
    <property type="molecule type" value="Genomic_DNA"/>
</dbReference>
<dbReference type="AlphaFoldDB" id="A0A5M6Z8E3"/>
<organism evidence="2 3">
    <name type="scientific">Alkalicaulis satelles</name>
    <dbReference type="NCBI Taxonomy" id="2609175"/>
    <lineage>
        <taxon>Bacteria</taxon>
        <taxon>Pseudomonadati</taxon>
        <taxon>Pseudomonadota</taxon>
        <taxon>Alphaproteobacteria</taxon>
        <taxon>Maricaulales</taxon>
        <taxon>Maricaulaceae</taxon>
        <taxon>Alkalicaulis</taxon>
    </lineage>
</organism>
<evidence type="ECO:0000313" key="3">
    <source>
        <dbReference type="Proteomes" id="UP000325122"/>
    </source>
</evidence>
<accession>A0A5M6Z8E3</accession>